<evidence type="ECO:0000313" key="2">
    <source>
        <dbReference type="Proteomes" id="UP001224359"/>
    </source>
</evidence>
<reference evidence="1 2" key="1">
    <citation type="submission" date="2023-07" db="EMBL/GenBank/DDBJ databases">
        <title>Genomic Encyclopedia of Type Strains, Phase IV (KMG-IV): sequencing the most valuable type-strain genomes for metagenomic binning, comparative biology and taxonomic classification.</title>
        <authorList>
            <person name="Goeker M."/>
        </authorList>
    </citation>
    <scope>NUCLEOTIDE SEQUENCE [LARGE SCALE GENOMIC DNA]</scope>
    <source>
        <strain evidence="1 2">DSM 16460</strain>
    </source>
</reference>
<name>A0ABT9VIW5_9BACI</name>
<sequence length="40" mass="4550">MKHLQAYSEHDEQVEKEIVSQIGKESLTVTPVYGVIVSNY</sequence>
<dbReference type="EMBL" id="JAUSTQ010000024">
    <property type="protein sequence ID" value="MDQ0160918.1"/>
    <property type="molecule type" value="Genomic_DNA"/>
</dbReference>
<keyword evidence="2" id="KW-1185">Reference proteome</keyword>
<protein>
    <submittedName>
        <fullName evidence="1">Uncharacterized protein</fullName>
    </submittedName>
</protein>
<comment type="caution">
    <text evidence="1">The sequence shown here is derived from an EMBL/GenBank/DDBJ whole genome shotgun (WGS) entry which is preliminary data.</text>
</comment>
<organism evidence="1 2">
    <name type="scientific">Alkalibacillus salilacus</name>
    <dbReference type="NCBI Taxonomy" id="284582"/>
    <lineage>
        <taxon>Bacteria</taxon>
        <taxon>Bacillati</taxon>
        <taxon>Bacillota</taxon>
        <taxon>Bacilli</taxon>
        <taxon>Bacillales</taxon>
        <taxon>Bacillaceae</taxon>
        <taxon>Alkalibacillus</taxon>
    </lineage>
</organism>
<accession>A0ABT9VIW5</accession>
<evidence type="ECO:0000313" key="1">
    <source>
        <dbReference type="EMBL" id="MDQ0160918.1"/>
    </source>
</evidence>
<proteinExistence type="predicted"/>
<dbReference type="Proteomes" id="UP001224359">
    <property type="component" value="Unassembled WGS sequence"/>
</dbReference>
<gene>
    <name evidence="1" type="ORF">J2S77_002925</name>
</gene>